<keyword evidence="1" id="KW-0812">Transmembrane</keyword>
<accession>A0A5P9CPM5</accession>
<dbReference type="GO" id="GO:0016020">
    <property type="term" value="C:membrane"/>
    <property type="evidence" value="ECO:0007669"/>
    <property type="project" value="GOC"/>
</dbReference>
<evidence type="ECO:0000256" key="1">
    <source>
        <dbReference type="SAM" id="Phobius"/>
    </source>
</evidence>
<gene>
    <name evidence="2" type="ORF">FIV01_17250</name>
</gene>
<keyword evidence="2" id="KW-0614">Plasmid</keyword>
<proteinExistence type="predicted"/>
<dbReference type="AlphaFoldDB" id="A0A5P9CPM5"/>
<dbReference type="KEGG" id="vaq:FIV01_17250"/>
<sequence length="144" mass="16384">MQELTQWLNDYGENHRHPVNQKINKVAIPGTFLSLVGLIWSMPSLSFSGLTLNWVWVAAIPLAIFYFKLSLSVSLMMLGFFLACVSLVWSLDILELPVFLVSILVLTLSGIIQFVGYEIEGKRPSLREYIGFILIGPIWVFRHK</sequence>
<feature type="transmembrane region" description="Helical" evidence="1">
    <location>
        <begin position="74"/>
        <end position="91"/>
    </location>
</feature>
<keyword evidence="1" id="KW-0472">Membrane</keyword>
<dbReference type="GO" id="GO:0046521">
    <property type="term" value="P:sphingoid catabolic process"/>
    <property type="evidence" value="ECO:0007669"/>
    <property type="project" value="TreeGrafter"/>
</dbReference>
<name>A0A5P9CPM5_9VIBR</name>
<dbReference type="PANTHER" id="PTHR28026:SF9">
    <property type="entry name" value="2-HYDROXY-PALMITIC ACID DIOXYGENASE MPO1"/>
    <property type="match status" value="1"/>
</dbReference>
<dbReference type="OrthoDB" id="5515308at2"/>
<dbReference type="PANTHER" id="PTHR28026">
    <property type="entry name" value="DUF962 DOMAIN PROTEIN (AFU_ORTHOLOGUE AFUA_8G05310)"/>
    <property type="match status" value="1"/>
</dbReference>
<evidence type="ECO:0000313" key="2">
    <source>
        <dbReference type="EMBL" id="QFT28140.1"/>
    </source>
</evidence>
<feature type="transmembrane region" description="Helical" evidence="1">
    <location>
        <begin position="97"/>
        <end position="117"/>
    </location>
</feature>
<reference evidence="2 3" key="1">
    <citation type="submission" date="2019-10" db="EMBL/GenBank/DDBJ databases">
        <title>Complete genome sequence of Vibrio sp. strain THAF100, isolated from non-filtered water from the water column of tank 6 of a marine aquarium containing stony-coral fragments. Water maintained at 26 degree C.</title>
        <authorList>
            <person name="Ruckert C."/>
            <person name="Franco A."/>
            <person name="Kalinowski J."/>
            <person name="Glaeser S."/>
        </authorList>
    </citation>
    <scope>NUCLEOTIDE SEQUENCE [LARGE SCALE GENOMIC DNA]</scope>
    <source>
        <strain evidence="2 3">THAF100</strain>
        <plasmid evidence="3">pthaf100_a</plasmid>
    </source>
</reference>
<keyword evidence="3" id="KW-1185">Reference proteome</keyword>
<dbReference type="InterPro" id="IPR009305">
    <property type="entry name" value="Mpo1-like"/>
</dbReference>
<dbReference type="Proteomes" id="UP000326936">
    <property type="component" value="Plasmid pTHAF100_a"/>
</dbReference>
<keyword evidence="1" id="KW-1133">Transmembrane helix</keyword>
<dbReference type="EMBL" id="CP045351">
    <property type="protein sequence ID" value="QFT28140.1"/>
    <property type="molecule type" value="Genomic_DNA"/>
</dbReference>
<evidence type="ECO:0008006" key="4">
    <source>
        <dbReference type="Google" id="ProtNLM"/>
    </source>
</evidence>
<organism evidence="2 3">
    <name type="scientific">Vibrio aquimaris</name>
    <dbReference type="NCBI Taxonomy" id="2587862"/>
    <lineage>
        <taxon>Bacteria</taxon>
        <taxon>Pseudomonadati</taxon>
        <taxon>Pseudomonadota</taxon>
        <taxon>Gammaproteobacteria</taxon>
        <taxon>Vibrionales</taxon>
        <taxon>Vibrionaceae</taxon>
        <taxon>Vibrio</taxon>
    </lineage>
</organism>
<dbReference type="RefSeq" id="WP_152432181.1">
    <property type="nucleotide sequence ID" value="NZ_CBCSDK010000008.1"/>
</dbReference>
<evidence type="ECO:0000313" key="3">
    <source>
        <dbReference type="Proteomes" id="UP000326936"/>
    </source>
</evidence>
<geneLocation type="plasmid" evidence="3">
    <name>pthaf100_a</name>
</geneLocation>
<dbReference type="Pfam" id="PF06127">
    <property type="entry name" value="Mpo1-like"/>
    <property type="match status" value="1"/>
</dbReference>
<protein>
    <recommendedName>
        <fullName evidence="4">PRS2 protein</fullName>
    </recommendedName>
</protein>